<sequence>MGDKFVKSICGTCEYKAPKINFEEIYTKFYYWWTLLFDMILVDLLQLVKQINKILNWLLLKILKFQNINLKKLQIFINKFIEENHEDILNEQRYQYLKE</sequence>
<evidence type="ECO:0000313" key="1">
    <source>
        <dbReference type="EMBL" id="CAD8059080.1"/>
    </source>
</evidence>
<accession>A0A8S1KU93</accession>
<evidence type="ECO:0000313" key="2">
    <source>
        <dbReference type="Proteomes" id="UP000692954"/>
    </source>
</evidence>
<gene>
    <name evidence="1" type="ORF">PSON_ATCC_30995.1.T0130041</name>
</gene>
<comment type="caution">
    <text evidence="1">The sequence shown here is derived from an EMBL/GenBank/DDBJ whole genome shotgun (WGS) entry which is preliminary data.</text>
</comment>
<name>A0A8S1KU93_9CILI</name>
<dbReference type="Proteomes" id="UP000692954">
    <property type="component" value="Unassembled WGS sequence"/>
</dbReference>
<dbReference type="AlphaFoldDB" id="A0A8S1KU93"/>
<proteinExistence type="predicted"/>
<keyword evidence="2" id="KW-1185">Reference proteome</keyword>
<dbReference type="EMBL" id="CAJJDN010000013">
    <property type="protein sequence ID" value="CAD8059080.1"/>
    <property type="molecule type" value="Genomic_DNA"/>
</dbReference>
<reference evidence="1" key="1">
    <citation type="submission" date="2021-01" db="EMBL/GenBank/DDBJ databases">
        <authorList>
            <consortium name="Genoscope - CEA"/>
            <person name="William W."/>
        </authorList>
    </citation>
    <scope>NUCLEOTIDE SEQUENCE</scope>
</reference>
<organism evidence="1 2">
    <name type="scientific">Paramecium sonneborni</name>
    <dbReference type="NCBI Taxonomy" id="65129"/>
    <lineage>
        <taxon>Eukaryota</taxon>
        <taxon>Sar</taxon>
        <taxon>Alveolata</taxon>
        <taxon>Ciliophora</taxon>
        <taxon>Intramacronucleata</taxon>
        <taxon>Oligohymenophorea</taxon>
        <taxon>Peniculida</taxon>
        <taxon>Parameciidae</taxon>
        <taxon>Paramecium</taxon>
    </lineage>
</organism>
<protein>
    <submittedName>
        <fullName evidence="1">Uncharacterized protein</fullName>
    </submittedName>
</protein>